<name>A0A438BMT8_VITVI</name>
<dbReference type="EMBL" id="QGNW01002718">
    <property type="protein sequence ID" value="RVW12200.1"/>
    <property type="molecule type" value="Genomic_DNA"/>
</dbReference>
<evidence type="ECO:0000313" key="3">
    <source>
        <dbReference type="Proteomes" id="UP000288805"/>
    </source>
</evidence>
<evidence type="ECO:0000256" key="1">
    <source>
        <dbReference type="SAM" id="MobiDB-lite"/>
    </source>
</evidence>
<dbReference type="Proteomes" id="UP000288805">
    <property type="component" value="Unassembled WGS sequence"/>
</dbReference>
<comment type="caution">
    <text evidence="2">The sequence shown here is derived from an EMBL/GenBank/DDBJ whole genome shotgun (WGS) entry which is preliminary data.</text>
</comment>
<evidence type="ECO:0000313" key="2">
    <source>
        <dbReference type="EMBL" id="RVW12200.1"/>
    </source>
</evidence>
<proteinExistence type="predicted"/>
<protein>
    <submittedName>
        <fullName evidence="2">Uncharacterized protein</fullName>
    </submittedName>
</protein>
<sequence length="177" mass="20122">MNDLRARFKERHHKRFYETIDMVPSPAKKACPERVQEEPTRGAPPMTVPQSDVVGPSIVFYSYNSSKMGRNDGDVKRVPCFTDAEAPSTKMLEFFPPYQANISAGINGTRECRSVGSWHPQHDATHAQLFKRLEVVEAMRAFISHHLGDIEVLRAKLERVEADLVAAQRPLRTEPRH</sequence>
<gene>
    <name evidence="2" type="ORF">CK203_084300</name>
</gene>
<reference evidence="2 3" key="1">
    <citation type="journal article" date="2018" name="PLoS Genet.">
        <title>Population sequencing reveals clonal diversity and ancestral inbreeding in the grapevine cultivar Chardonnay.</title>
        <authorList>
            <person name="Roach M.J."/>
            <person name="Johnson D.L."/>
            <person name="Bohlmann J."/>
            <person name="van Vuuren H.J."/>
            <person name="Jones S.J."/>
            <person name="Pretorius I.S."/>
            <person name="Schmidt S.A."/>
            <person name="Borneman A.R."/>
        </authorList>
    </citation>
    <scope>NUCLEOTIDE SEQUENCE [LARGE SCALE GENOMIC DNA]</scope>
    <source>
        <strain evidence="3">cv. Chardonnay</strain>
        <tissue evidence="2">Leaf</tissue>
    </source>
</reference>
<feature type="compositionally biased region" description="Basic and acidic residues" evidence="1">
    <location>
        <begin position="30"/>
        <end position="40"/>
    </location>
</feature>
<organism evidence="2 3">
    <name type="scientific">Vitis vinifera</name>
    <name type="common">Grape</name>
    <dbReference type="NCBI Taxonomy" id="29760"/>
    <lineage>
        <taxon>Eukaryota</taxon>
        <taxon>Viridiplantae</taxon>
        <taxon>Streptophyta</taxon>
        <taxon>Embryophyta</taxon>
        <taxon>Tracheophyta</taxon>
        <taxon>Spermatophyta</taxon>
        <taxon>Magnoliopsida</taxon>
        <taxon>eudicotyledons</taxon>
        <taxon>Gunneridae</taxon>
        <taxon>Pentapetalae</taxon>
        <taxon>rosids</taxon>
        <taxon>Vitales</taxon>
        <taxon>Vitaceae</taxon>
        <taxon>Viteae</taxon>
        <taxon>Vitis</taxon>
    </lineage>
</organism>
<dbReference type="AlphaFoldDB" id="A0A438BMT8"/>
<feature type="region of interest" description="Disordered" evidence="1">
    <location>
        <begin position="27"/>
        <end position="49"/>
    </location>
</feature>
<accession>A0A438BMT8</accession>